<dbReference type="EMBL" id="JBHSLW010000034">
    <property type="protein sequence ID" value="MFC5422011.1"/>
    <property type="molecule type" value="Genomic_DNA"/>
</dbReference>
<proteinExistence type="predicted"/>
<name>A0ABW0IUK7_9HYPH</name>
<keyword evidence="2" id="KW-1185">Reference proteome</keyword>
<protein>
    <submittedName>
        <fullName evidence="1">Uncharacterized protein</fullName>
    </submittedName>
</protein>
<gene>
    <name evidence="1" type="ORF">ACFPOB_20830</name>
</gene>
<accession>A0ABW0IUK7</accession>
<evidence type="ECO:0000313" key="2">
    <source>
        <dbReference type="Proteomes" id="UP001596053"/>
    </source>
</evidence>
<evidence type="ECO:0000313" key="1">
    <source>
        <dbReference type="EMBL" id="MFC5422011.1"/>
    </source>
</evidence>
<organism evidence="1 2">
    <name type="scientific">Bosea eneae</name>
    <dbReference type="NCBI Taxonomy" id="151454"/>
    <lineage>
        <taxon>Bacteria</taxon>
        <taxon>Pseudomonadati</taxon>
        <taxon>Pseudomonadota</taxon>
        <taxon>Alphaproteobacteria</taxon>
        <taxon>Hyphomicrobiales</taxon>
        <taxon>Boseaceae</taxon>
        <taxon>Bosea</taxon>
    </lineage>
</organism>
<dbReference type="Proteomes" id="UP001596053">
    <property type="component" value="Unassembled WGS sequence"/>
</dbReference>
<dbReference type="RefSeq" id="WP_377800310.1">
    <property type="nucleotide sequence ID" value="NZ_JBHSLW010000034.1"/>
</dbReference>
<reference evidence="2" key="1">
    <citation type="journal article" date="2019" name="Int. J. Syst. Evol. Microbiol.">
        <title>The Global Catalogue of Microorganisms (GCM) 10K type strain sequencing project: providing services to taxonomists for standard genome sequencing and annotation.</title>
        <authorList>
            <consortium name="The Broad Institute Genomics Platform"/>
            <consortium name="The Broad Institute Genome Sequencing Center for Infectious Disease"/>
            <person name="Wu L."/>
            <person name="Ma J."/>
        </authorList>
    </citation>
    <scope>NUCLEOTIDE SEQUENCE [LARGE SCALE GENOMIC DNA]</scope>
    <source>
        <strain evidence="2">NCAIM B.01391</strain>
    </source>
</reference>
<sequence length="189" mass="20278">MSSAKASAAEPDVLLPHLASPAAALRQVLAAHLLRRCDHIIEIGGAGRPITGYVTHRPVSVTVVDPKILPFAEERLNGAPCQVRHVQAKLQQLELAAPQSPFGLVLLGLSLKPFGDGEAIDARLLALVRAADVLILEHAHGLERVHGQVPALLAERQDRPAIDLDLTINDAALVQAGYQRRRFLAFGAF</sequence>
<comment type="caution">
    <text evidence="1">The sequence shown here is derived from an EMBL/GenBank/DDBJ whole genome shotgun (WGS) entry which is preliminary data.</text>
</comment>